<dbReference type="Proteomes" id="UP000198967">
    <property type="component" value="Unassembled WGS sequence"/>
</dbReference>
<keyword evidence="2" id="KW-1185">Reference proteome</keyword>
<protein>
    <submittedName>
        <fullName evidence="1">Uncharacterized protein</fullName>
    </submittedName>
</protein>
<name>A0A1G7T162_PSEOR</name>
<dbReference type="EMBL" id="FNBE01000010">
    <property type="protein sequence ID" value="SDG28320.1"/>
    <property type="molecule type" value="Genomic_DNA"/>
</dbReference>
<gene>
    <name evidence="1" type="ORF">SAMN05216377_110146</name>
</gene>
<evidence type="ECO:0000313" key="2">
    <source>
        <dbReference type="Proteomes" id="UP000198967"/>
    </source>
</evidence>
<dbReference type="AlphaFoldDB" id="A0A1G7T162"/>
<proteinExistence type="predicted"/>
<accession>A0A1G7T162</accession>
<organism evidence="1 2">
    <name type="scientific">Pseudonocardia oroxyli</name>
    <dbReference type="NCBI Taxonomy" id="366584"/>
    <lineage>
        <taxon>Bacteria</taxon>
        <taxon>Bacillati</taxon>
        <taxon>Actinomycetota</taxon>
        <taxon>Actinomycetes</taxon>
        <taxon>Pseudonocardiales</taxon>
        <taxon>Pseudonocardiaceae</taxon>
        <taxon>Pseudonocardia</taxon>
    </lineage>
</organism>
<sequence length="74" mass="7355">MPSPGVLIFLAVLGAFLCAKARLAGAAIAFSLIAFLVLVATPLGQGIPDAAATFFSTLDGASTPVLNQPGGEQP</sequence>
<dbReference type="STRING" id="366584.SAMN05216377_110146"/>
<reference evidence="1 2" key="1">
    <citation type="submission" date="2016-10" db="EMBL/GenBank/DDBJ databases">
        <authorList>
            <person name="de Groot N.N."/>
        </authorList>
    </citation>
    <scope>NUCLEOTIDE SEQUENCE [LARGE SCALE GENOMIC DNA]</scope>
    <source>
        <strain evidence="1 2">CGMCC 4.3143</strain>
    </source>
</reference>
<evidence type="ECO:0000313" key="1">
    <source>
        <dbReference type="EMBL" id="SDG28320.1"/>
    </source>
</evidence>